<dbReference type="EMBL" id="LR796581">
    <property type="protein sequence ID" value="CAB4152927.1"/>
    <property type="molecule type" value="Genomic_DNA"/>
</dbReference>
<proteinExistence type="predicted"/>
<organism evidence="1">
    <name type="scientific">uncultured Caudovirales phage</name>
    <dbReference type="NCBI Taxonomy" id="2100421"/>
    <lineage>
        <taxon>Viruses</taxon>
        <taxon>Duplodnaviria</taxon>
        <taxon>Heunggongvirae</taxon>
        <taxon>Uroviricota</taxon>
        <taxon>Caudoviricetes</taxon>
        <taxon>Peduoviridae</taxon>
        <taxon>Maltschvirus</taxon>
        <taxon>Maltschvirus maltsch</taxon>
    </lineage>
</organism>
<reference evidence="1" key="1">
    <citation type="submission" date="2020-04" db="EMBL/GenBank/DDBJ databases">
        <authorList>
            <person name="Chiriac C."/>
            <person name="Salcher M."/>
            <person name="Ghai R."/>
            <person name="Kavagutti S V."/>
        </authorList>
    </citation>
    <scope>NUCLEOTIDE SEQUENCE</scope>
</reference>
<protein>
    <submittedName>
        <fullName evidence="1">Uncharacterized protein</fullName>
    </submittedName>
</protein>
<gene>
    <name evidence="1" type="ORF">UFOVP607_39</name>
</gene>
<accession>A0A6J5N3F6</accession>
<name>A0A6J5N3F6_9CAUD</name>
<sequence length="152" mass="17043">MTAITAVSAGVKDMADGSLRITFEFDPRYAPDAYALFGSRGRNVAIAALKDGVMLPAQPEPTSIKPKEPKEPIGALCQWCVLRCNEPEFWEFLNQTMELARVRNNKEAAELIKYLIGIDSRKDLDVYPGKGVKFNSLIRHPYQKWLIARGKS</sequence>
<evidence type="ECO:0000313" key="1">
    <source>
        <dbReference type="EMBL" id="CAB4152927.1"/>
    </source>
</evidence>